<keyword evidence="2" id="KW-1185">Reference proteome</keyword>
<evidence type="ECO:0000313" key="1">
    <source>
        <dbReference type="EMBL" id="MBA0570426.1"/>
    </source>
</evidence>
<dbReference type="PANTHER" id="PTHR46250:SF17">
    <property type="entry name" value="MYB_SANT-LIKE DOMAIN-CONTAINING PROTEIN"/>
    <property type="match status" value="1"/>
</dbReference>
<dbReference type="PANTHER" id="PTHR46250">
    <property type="entry name" value="MYB/SANT-LIKE DNA-BINDING DOMAIN PROTEIN-RELATED"/>
    <property type="match status" value="1"/>
</dbReference>
<reference evidence="1 2" key="1">
    <citation type="journal article" date="2019" name="Genome Biol. Evol.">
        <title>Insights into the evolution of the New World diploid cottons (Gossypium, subgenus Houzingenia) based on genome sequencing.</title>
        <authorList>
            <person name="Grover C.E."/>
            <person name="Arick M.A. 2nd"/>
            <person name="Thrash A."/>
            <person name="Conover J.L."/>
            <person name="Sanders W.S."/>
            <person name="Peterson D.G."/>
            <person name="Frelichowski J.E."/>
            <person name="Scheffler J.A."/>
            <person name="Scheffler B.E."/>
            <person name="Wendel J.F."/>
        </authorList>
    </citation>
    <scope>NUCLEOTIDE SEQUENCE [LARGE SCALE GENOMIC DNA]</scope>
    <source>
        <strain evidence="1">157</strain>
        <tissue evidence="1">Leaf</tissue>
    </source>
</reference>
<dbReference type="EMBL" id="JABEZX010000011">
    <property type="protein sequence ID" value="MBA0570426.1"/>
    <property type="molecule type" value="Genomic_DNA"/>
</dbReference>
<sequence>MLSGKDNNGFGWDEHRQFVVAEDVSHKEASQFRHRNFPYYIQLIAIYAKD</sequence>
<name>A0A7J8N0J3_9ROSI</name>
<dbReference type="AlphaFoldDB" id="A0A7J8N0J3"/>
<comment type="caution">
    <text evidence="1">The sequence shown here is derived from an EMBL/GenBank/DDBJ whole genome shotgun (WGS) entry which is preliminary data.</text>
</comment>
<accession>A0A7J8N0J3</accession>
<evidence type="ECO:0000313" key="2">
    <source>
        <dbReference type="Proteomes" id="UP000593572"/>
    </source>
</evidence>
<proteinExistence type="predicted"/>
<gene>
    <name evidence="1" type="ORF">Golob_004087</name>
</gene>
<organism evidence="1 2">
    <name type="scientific">Gossypium lobatum</name>
    <dbReference type="NCBI Taxonomy" id="34289"/>
    <lineage>
        <taxon>Eukaryota</taxon>
        <taxon>Viridiplantae</taxon>
        <taxon>Streptophyta</taxon>
        <taxon>Embryophyta</taxon>
        <taxon>Tracheophyta</taxon>
        <taxon>Spermatophyta</taxon>
        <taxon>Magnoliopsida</taxon>
        <taxon>eudicotyledons</taxon>
        <taxon>Gunneridae</taxon>
        <taxon>Pentapetalae</taxon>
        <taxon>rosids</taxon>
        <taxon>malvids</taxon>
        <taxon>Malvales</taxon>
        <taxon>Malvaceae</taxon>
        <taxon>Malvoideae</taxon>
        <taxon>Gossypium</taxon>
    </lineage>
</organism>
<dbReference type="Proteomes" id="UP000593572">
    <property type="component" value="Unassembled WGS sequence"/>
</dbReference>
<evidence type="ECO:0008006" key="3">
    <source>
        <dbReference type="Google" id="ProtNLM"/>
    </source>
</evidence>
<protein>
    <recommendedName>
        <fullName evidence="3">Myb/SANT-like domain-containing protein</fullName>
    </recommendedName>
</protein>